<protein>
    <submittedName>
        <fullName evidence="2">Synaptogenesis protein syg-2</fullName>
    </submittedName>
</protein>
<gene>
    <name evidence="2 4" type="primary">syg-2</name>
    <name evidence="4" type="ORF">C26G2.1</name>
    <name evidence="2" type="ORF">CELE_C26G2.1</name>
</gene>
<organism evidence="2 3">
    <name type="scientific">Caenorhabditis elegans</name>
    <dbReference type="NCBI Taxonomy" id="6239"/>
    <lineage>
        <taxon>Eukaryota</taxon>
        <taxon>Metazoa</taxon>
        <taxon>Ecdysozoa</taxon>
        <taxon>Nematoda</taxon>
        <taxon>Chromadorea</taxon>
        <taxon>Rhabditida</taxon>
        <taxon>Rhabditina</taxon>
        <taxon>Rhabditomorpha</taxon>
        <taxon>Rhabditoidea</taxon>
        <taxon>Rhabditidae</taxon>
        <taxon>Peloderinae</taxon>
        <taxon>Caenorhabditis</taxon>
    </lineage>
</organism>
<keyword evidence="3" id="KW-1185">Reference proteome</keyword>
<evidence type="ECO:0000313" key="3">
    <source>
        <dbReference type="Proteomes" id="UP000001940"/>
    </source>
</evidence>
<name>A0A131MBR9_CAEEL</name>
<reference evidence="2 3" key="1">
    <citation type="journal article" date="1998" name="Science">
        <title>Genome sequence of the nematode C. elegans: a platform for investigating biology.</title>
        <authorList>
            <consortium name="The C. elegans sequencing consortium"/>
            <person name="Sulson J.E."/>
            <person name="Waterston R."/>
        </authorList>
    </citation>
    <scope>NUCLEOTIDE SEQUENCE [LARGE SCALE GENOMIC DNA]</scope>
    <source>
        <strain evidence="2 3">Bristol N2</strain>
    </source>
</reference>
<dbReference type="GeneID" id="181561"/>
<dbReference type="Proteomes" id="UP000001940">
    <property type="component" value="Chromosome X"/>
</dbReference>
<dbReference type="OrthoDB" id="10028801at2759"/>
<dbReference type="WormBase" id="C26G2.1c">
    <property type="protein sequence ID" value="CE51472"/>
    <property type="gene ID" value="WBGene00007750"/>
    <property type="gene designation" value="syg-2"/>
</dbReference>
<dbReference type="ExpressionAtlas" id="A0A131MBR9">
    <property type="expression patterns" value="baseline and differential"/>
</dbReference>
<dbReference type="AlphaFoldDB" id="A0A131MBR9"/>
<sequence length="95" mass="10783">MQPIEPMLYESTGLLEYDYQTRSYMGSSQGTRSMTYANVPYPEPPQPSYHSNWNSLQRQSNNNTSPQHHLSTFINPNMGVRAGPINYAQLDGDLV</sequence>
<dbReference type="EMBL" id="BX284606">
    <property type="protein sequence ID" value="CZR14601.1"/>
    <property type="molecule type" value="Genomic_DNA"/>
</dbReference>
<dbReference type="AGR" id="WB:WBGene00007750"/>
<feature type="compositionally biased region" description="Polar residues" evidence="1">
    <location>
        <begin position="48"/>
        <end position="75"/>
    </location>
</feature>
<dbReference type="Bgee" id="WBGene00007750">
    <property type="expression patterns" value="Expressed in pharyngeal muscle cell (C elegans) and 3 other cell types or tissues"/>
</dbReference>
<proteinExistence type="predicted"/>
<evidence type="ECO:0000313" key="4">
    <source>
        <dbReference type="WormBase" id="C26G2.1c"/>
    </source>
</evidence>
<feature type="region of interest" description="Disordered" evidence="1">
    <location>
        <begin position="35"/>
        <end position="75"/>
    </location>
</feature>
<evidence type="ECO:0000313" key="2">
    <source>
        <dbReference type="EMBL" id="CZR14601.1"/>
    </source>
</evidence>
<dbReference type="RefSeq" id="NP_001309675.1">
    <property type="nucleotide sequence ID" value="NM_001322669.4"/>
</dbReference>
<dbReference type="CTD" id="181561"/>
<evidence type="ECO:0000256" key="1">
    <source>
        <dbReference type="SAM" id="MobiDB-lite"/>
    </source>
</evidence>
<accession>A0A131MBR9</accession>